<proteinExistence type="predicted"/>
<protein>
    <submittedName>
        <fullName evidence="1">Uncharacterized protein</fullName>
    </submittedName>
</protein>
<accession>A0A381E679</accession>
<dbReference type="EMBL" id="UFUW01000001">
    <property type="protein sequence ID" value="SUX21966.1"/>
    <property type="molecule type" value="Genomic_DNA"/>
</dbReference>
<organism evidence="1 2">
    <name type="scientific">Cardiobacterium valvarum</name>
    <dbReference type="NCBI Taxonomy" id="194702"/>
    <lineage>
        <taxon>Bacteria</taxon>
        <taxon>Pseudomonadati</taxon>
        <taxon>Pseudomonadota</taxon>
        <taxon>Gammaproteobacteria</taxon>
        <taxon>Cardiobacteriales</taxon>
        <taxon>Cardiobacteriaceae</taxon>
        <taxon>Cardiobacterium</taxon>
    </lineage>
</organism>
<dbReference type="CDD" id="cd20690">
    <property type="entry name" value="CdiI_BpE479-like"/>
    <property type="match status" value="1"/>
</dbReference>
<sequence length="104" mass="11946">MAGYIAISDTGGVSMSTLTFDLIIKEIKPYLILDNEVIEELYADVDTFNVMDLGELSNKDFMTFYLACFYSYEKFIKSTSTSIPTSPWKEVLDKLREDPRFSEK</sequence>
<dbReference type="RefSeq" id="WP_147293463.1">
    <property type="nucleotide sequence ID" value="NZ_JBHLZC010000001.1"/>
</dbReference>
<reference evidence="1 2" key="1">
    <citation type="submission" date="2018-06" db="EMBL/GenBank/DDBJ databases">
        <authorList>
            <consortium name="Pathogen Informatics"/>
            <person name="Doyle S."/>
        </authorList>
    </citation>
    <scope>NUCLEOTIDE SEQUENCE [LARGE SCALE GENOMIC DNA]</scope>
    <source>
        <strain evidence="1 2">NCTC13294</strain>
    </source>
</reference>
<gene>
    <name evidence="1" type="ORF">NCTC13294_01134</name>
</gene>
<dbReference type="OrthoDB" id="95129at2"/>
<name>A0A381E679_9GAMM</name>
<evidence type="ECO:0000313" key="1">
    <source>
        <dbReference type="EMBL" id="SUX21966.1"/>
    </source>
</evidence>
<dbReference type="AlphaFoldDB" id="A0A381E679"/>
<dbReference type="Proteomes" id="UP000254572">
    <property type="component" value="Unassembled WGS sequence"/>
</dbReference>
<evidence type="ECO:0000313" key="2">
    <source>
        <dbReference type="Proteomes" id="UP000254572"/>
    </source>
</evidence>
<keyword evidence="2" id="KW-1185">Reference proteome</keyword>